<dbReference type="InterPro" id="IPR014031">
    <property type="entry name" value="Ketoacyl_synth_C"/>
</dbReference>
<feature type="non-terminal residue" evidence="4">
    <location>
        <position position="1"/>
    </location>
</feature>
<feature type="domain" description="Beta-ketoacyl synthase C-terminal" evidence="3">
    <location>
        <begin position="21"/>
        <end position="75"/>
    </location>
</feature>
<name>A0A4Y7J2S7_PAPSO</name>
<evidence type="ECO:0000256" key="1">
    <source>
        <dbReference type="ARBA" id="ARBA00013191"/>
    </source>
</evidence>
<sequence>LPKTRVPLQPVLLNRRTLRTTGSVNFINAYATSTFAADLAEVNAIKTVCKNASGIKSMIGRWLGTAGGLEAIATIKGNTT</sequence>
<evidence type="ECO:0000256" key="2">
    <source>
        <dbReference type="ARBA" id="ARBA00022679"/>
    </source>
</evidence>
<dbReference type="Gene3D" id="3.40.47.10">
    <property type="match status" value="1"/>
</dbReference>
<dbReference type="SUPFAM" id="SSF53901">
    <property type="entry name" value="Thiolase-like"/>
    <property type="match status" value="1"/>
</dbReference>
<dbReference type="EMBL" id="CM010717">
    <property type="protein sequence ID" value="RZC54352.1"/>
    <property type="molecule type" value="Genomic_DNA"/>
</dbReference>
<protein>
    <recommendedName>
        <fullName evidence="1">beta-ketoacyl-[acyl-carrier-protein] synthase I</fullName>
        <ecNumber evidence="1">2.3.1.41</ecNumber>
    </recommendedName>
</protein>
<evidence type="ECO:0000313" key="4">
    <source>
        <dbReference type="EMBL" id="RZC54352.1"/>
    </source>
</evidence>
<dbReference type="GO" id="GO:0005739">
    <property type="term" value="C:mitochondrion"/>
    <property type="evidence" value="ECO:0007669"/>
    <property type="project" value="TreeGrafter"/>
</dbReference>
<dbReference type="Pfam" id="PF02801">
    <property type="entry name" value="Ketoacyl-synt_C"/>
    <property type="match status" value="1"/>
</dbReference>
<evidence type="ECO:0000313" key="5">
    <source>
        <dbReference type="Proteomes" id="UP000316621"/>
    </source>
</evidence>
<dbReference type="GO" id="GO:0004315">
    <property type="term" value="F:3-oxoacyl-[acyl-carrier-protein] synthase activity"/>
    <property type="evidence" value="ECO:0007669"/>
    <property type="project" value="UniProtKB-EC"/>
</dbReference>
<keyword evidence="2" id="KW-0808">Transferase</keyword>
<reference evidence="4 5" key="1">
    <citation type="journal article" date="2018" name="Science">
        <title>The opium poppy genome and morphinan production.</title>
        <authorList>
            <person name="Guo L."/>
            <person name="Winzer T."/>
            <person name="Yang X."/>
            <person name="Li Y."/>
            <person name="Ning Z."/>
            <person name="He Z."/>
            <person name="Teodor R."/>
            <person name="Lu Y."/>
            <person name="Bowser T.A."/>
            <person name="Graham I.A."/>
            <person name="Ye K."/>
        </authorList>
    </citation>
    <scope>NUCLEOTIDE SEQUENCE [LARGE SCALE GENOMIC DNA]</scope>
    <source>
        <strain evidence="5">cv. HN1</strain>
        <tissue evidence="4">Leaves</tissue>
    </source>
</reference>
<dbReference type="STRING" id="3469.A0A4Y7J2S7"/>
<dbReference type="AlphaFoldDB" id="A0A4Y7J2S7"/>
<dbReference type="GO" id="GO:0006633">
    <property type="term" value="P:fatty acid biosynthetic process"/>
    <property type="evidence" value="ECO:0007669"/>
    <property type="project" value="TreeGrafter"/>
</dbReference>
<accession>A0A4Y7J2S7</accession>
<dbReference type="Gramene" id="RZC54352">
    <property type="protein sequence ID" value="RZC54352"/>
    <property type="gene ID" value="C5167_013211"/>
</dbReference>
<dbReference type="InterPro" id="IPR016039">
    <property type="entry name" value="Thiolase-like"/>
</dbReference>
<organism evidence="4 5">
    <name type="scientific">Papaver somniferum</name>
    <name type="common">Opium poppy</name>
    <dbReference type="NCBI Taxonomy" id="3469"/>
    <lineage>
        <taxon>Eukaryota</taxon>
        <taxon>Viridiplantae</taxon>
        <taxon>Streptophyta</taxon>
        <taxon>Embryophyta</taxon>
        <taxon>Tracheophyta</taxon>
        <taxon>Spermatophyta</taxon>
        <taxon>Magnoliopsida</taxon>
        <taxon>Ranunculales</taxon>
        <taxon>Papaveraceae</taxon>
        <taxon>Papaveroideae</taxon>
        <taxon>Papaver</taxon>
    </lineage>
</organism>
<dbReference type="InterPro" id="IPR000794">
    <property type="entry name" value="Beta-ketoacyl_synthase"/>
</dbReference>
<evidence type="ECO:0000259" key="3">
    <source>
        <dbReference type="Pfam" id="PF02801"/>
    </source>
</evidence>
<dbReference type="Proteomes" id="UP000316621">
    <property type="component" value="Chromosome 3"/>
</dbReference>
<keyword evidence="5" id="KW-1185">Reference proteome</keyword>
<dbReference type="EC" id="2.3.1.41" evidence="1"/>
<gene>
    <name evidence="4" type="ORF">C5167_013211</name>
</gene>
<dbReference type="PANTHER" id="PTHR11712">
    <property type="entry name" value="POLYKETIDE SYNTHASE-RELATED"/>
    <property type="match status" value="1"/>
</dbReference>
<dbReference type="PANTHER" id="PTHR11712:SF330">
    <property type="entry name" value="BETA-KETOACYL-[ACYL-CARRIER-PROTEIN] SYNTHASE I"/>
    <property type="match status" value="1"/>
</dbReference>
<proteinExistence type="predicted"/>